<gene>
    <name evidence="1" type="ORF">LEMA_P072990.1</name>
</gene>
<keyword evidence="2" id="KW-1185">Reference proteome</keyword>
<dbReference type="VEuPathDB" id="FungiDB:LEMA_P072990.1"/>
<organism evidence="2">
    <name type="scientific">Leptosphaeria maculans (strain JN3 / isolate v23.1.3 / race Av1-4-5-6-7-8)</name>
    <name type="common">Blackleg fungus</name>
    <name type="synonym">Phoma lingam</name>
    <dbReference type="NCBI Taxonomy" id="985895"/>
    <lineage>
        <taxon>Eukaryota</taxon>
        <taxon>Fungi</taxon>
        <taxon>Dikarya</taxon>
        <taxon>Ascomycota</taxon>
        <taxon>Pezizomycotina</taxon>
        <taxon>Dothideomycetes</taxon>
        <taxon>Pleosporomycetidae</taxon>
        <taxon>Pleosporales</taxon>
        <taxon>Pleosporineae</taxon>
        <taxon>Leptosphaeriaceae</taxon>
        <taxon>Plenodomus</taxon>
        <taxon>Plenodomus lingam/Leptosphaeria maculans species complex</taxon>
    </lineage>
</organism>
<dbReference type="AlphaFoldDB" id="E5A7W5"/>
<dbReference type="OrthoDB" id="10466945at2759"/>
<sequence length="172" mass="19506">MATVNRKNDAVKFPTSLNLSNKHVATTCGHQLHPELPERFRPAYCPVCDIIVYLNILHQLAKAWDSIGGPWAHYHVTHGDYLVFRDTWHAIRLNIEDYLAELQEEAEHEARWENEHPLEADAARATLSTAHAISSGPWRKSGKAKKMVSFAKDTNLQKVEQMTCIVAVLLPM</sequence>
<protein>
    <submittedName>
        <fullName evidence="1">Predicted protein</fullName>
    </submittedName>
</protein>
<dbReference type="EMBL" id="FP929137">
    <property type="protein sequence ID" value="CBX99710.1"/>
    <property type="molecule type" value="Genomic_DNA"/>
</dbReference>
<reference evidence="2" key="1">
    <citation type="journal article" date="2011" name="Nat. Commun.">
        <title>Effector diversification within compartments of the Leptosphaeria maculans genome affected by Repeat-Induced Point mutations.</title>
        <authorList>
            <person name="Rouxel T."/>
            <person name="Grandaubert J."/>
            <person name="Hane J.K."/>
            <person name="Hoede C."/>
            <person name="van de Wouw A.P."/>
            <person name="Couloux A."/>
            <person name="Dominguez V."/>
            <person name="Anthouard V."/>
            <person name="Bally P."/>
            <person name="Bourras S."/>
            <person name="Cozijnsen A.J."/>
            <person name="Ciuffetti L.M."/>
            <person name="Degrave A."/>
            <person name="Dilmaghani A."/>
            <person name="Duret L."/>
            <person name="Fudal I."/>
            <person name="Goodwin S.B."/>
            <person name="Gout L."/>
            <person name="Glaser N."/>
            <person name="Linglin J."/>
            <person name="Kema G.H.J."/>
            <person name="Lapalu N."/>
            <person name="Lawrence C.B."/>
            <person name="May K."/>
            <person name="Meyer M."/>
            <person name="Ollivier B."/>
            <person name="Poulain J."/>
            <person name="Schoch C.L."/>
            <person name="Simon A."/>
            <person name="Spatafora J.W."/>
            <person name="Stachowiak A."/>
            <person name="Turgeon B.G."/>
            <person name="Tyler B.M."/>
            <person name="Vincent D."/>
            <person name="Weissenbach J."/>
            <person name="Amselem J."/>
            <person name="Quesneville H."/>
            <person name="Oliver R.P."/>
            <person name="Wincker P."/>
            <person name="Balesdent M.-H."/>
            <person name="Howlett B.J."/>
        </authorList>
    </citation>
    <scope>NUCLEOTIDE SEQUENCE [LARGE SCALE GENOMIC DNA]</scope>
    <source>
        <strain evidence="2">JN3 / isolate v23.1.3 / race Av1-4-5-6-7-8</strain>
    </source>
</reference>
<evidence type="ECO:0000313" key="1">
    <source>
        <dbReference type="EMBL" id="CBX99710.1"/>
    </source>
</evidence>
<dbReference type="eggNOG" id="ENOG502T2YQ">
    <property type="taxonomic scope" value="Eukaryota"/>
</dbReference>
<proteinExistence type="predicted"/>
<dbReference type="InParanoid" id="E5A7W5"/>
<dbReference type="HOGENOM" id="CLU_1555543_0_0_1"/>
<dbReference type="Proteomes" id="UP000002668">
    <property type="component" value="Genome"/>
</dbReference>
<accession>E5A7W5</accession>
<name>E5A7W5_LEPMJ</name>
<evidence type="ECO:0000313" key="2">
    <source>
        <dbReference type="Proteomes" id="UP000002668"/>
    </source>
</evidence>